<dbReference type="SUPFAM" id="SSF57701">
    <property type="entry name" value="Zn2/Cys6 DNA-binding domain"/>
    <property type="match status" value="1"/>
</dbReference>
<dbReference type="GO" id="GO:0000981">
    <property type="term" value="F:DNA-binding transcription factor activity, RNA polymerase II-specific"/>
    <property type="evidence" value="ECO:0007669"/>
    <property type="project" value="InterPro"/>
</dbReference>
<keyword evidence="2" id="KW-0479">Metal-binding</keyword>
<evidence type="ECO:0000313" key="9">
    <source>
        <dbReference type="Proteomes" id="UP001304895"/>
    </source>
</evidence>
<evidence type="ECO:0000259" key="7">
    <source>
        <dbReference type="SMART" id="SM00906"/>
    </source>
</evidence>
<keyword evidence="5" id="KW-0539">Nucleus</keyword>
<dbReference type="Proteomes" id="UP001304895">
    <property type="component" value="Unassembled WGS sequence"/>
</dbReference>
<evidence type="ECO:0000256" key="6">
    <source>
        <dbReference type="SAM" id="MobiDB-lite"/>
    </source>
</evidence>
<feature type="compositionally biased region" description="Pro residues" evidence="6">
    <location>
        <begin position="762"/>
        <end position="772"/>
    </location>
</feature>
<dbReference type="GO" id="GO:0005634">
    <property type="term" value="C:nucleus"/>
    <property type="evidence" value="ECO:0007669"/>
    <property type="project" value="UniProtKB-SubCell"/>
</dbReference>
<evidence type="ECO:0000313" key="8">
    <source>
        <dbReference type="EMBL" id="KAK4132719.1"/>
    </source>
</evidence>
<proteinExistence type="predicted"/>
<accession>A0AAN6UHB2</accession>
<evidence type="ECO:0000256" key="2">
    <source>
        <dbReference type="ARBA" id="ARBA00022723"/>
    </source>
</evidence>
<dbReference type="CDD" id="cd00067">
    <property type="entry name" value="GAL4"/>
    <property type="match status" value="1"/>
</dbReference>
<evidence type="ECO:0000256" key="4">
    <source>
        <dbReference type="ARBA" id="ARBA00023163"/>
    </source>
</evidence>
<dbReference type="SMART" id="SM00906">
    <property type="entry name" value="Fungal_trans"/>
    <property type="match status" value="1"/>
</dbReference>
<keyword evidence="4" id="KW-0804">Transcription</keyword>
<name>A0AAN6UHB2_9PEZI</name>
<dbReference type="InterPro" id="IPR050815">
    <property type="entry name" value="TF_fung"/>
</dbReference>
<dbReference type="InterPro" id="IPR007219">
    <property type="entry name" value="XnlR_reg_dom"/>
</dbReference>
<dbReference type="GO" id="GO:0003677">
    <property type="term" value="F:DNA binding"/>
    <property type="evidence" value="ECO:0007669"/>
    <property type="project" value="InterPro"/>
</dbReference>
<dbReference type="InterPro" id="IPR001138">
    <property type="entry name" value="Zn2Cys6_DnaBD"/>
</dbReference>
<evidence type="ECO:0000256" key="1">
    <source>
        <dbReference type="ARBA" id="ARBA00004123"/>
    </source>
</evidence>
<dbReference type="InterPro" id="IPR036864">
    <property type="entry name" value="Zn2-C6_fun-type_DNA-bd_sf"/>
</dbReference>
<evidence type="ECO:0000256" key="3">
    <source>
        <dbReference type="ARBA" id="ARBA00023015"/>
    </source>
</evidence>
<evidence type="ECO:0000256" key="5">
    <source>
        <dbReference type="ARBA" id="ARBA00023242"/>
    </source>
</evidence>
<comment type="caution">
    <text evidence="8">The sequence shown here is derived from an EMBL/GenBank/DDBJ whole genome shotgun (WGS) entry which is preliminary data.</text>
</comment>
<feature type="region of interest" description="Disordered" evidence="6">
    <location>
        <begin position="1"/>
        <end position="71"/>
    </location>
</feature>
<dbReference type="GO" id="GO:0006351">
    <property type="term" value="P:DNA-templated transcription"/>
    <property type="evidence" value="ECO:0007669"/>
    <property type="project" value="InterPro"/>
</dbReference>
<feature type="compositionally biased region" description="Basic and acidic residues" evidence="6">
    <location>
        <begin position="45"/>
        <end position="58"/>
    </location>
</feature>
<organism evidence="8 9">
    <name type="scientific">Trichocladium antarcticum</name>
    <dbReference type="NCBI Taxonomy" id="1450529"/>
    <lineage>
        <taxon>Eukaryota</taxon>
        <taxon>Fungi</taxon>
        <taxon>Dikarya</taxon>
        <taxon>Ascomycota</taxon>
        <taxon>Pezizomycotina</taxon>
        <taxon>Sordariomycetes</taxon>
        <taxon>Sordariomycetidae</taxon>
        <taxon>Sordariales</taxon>
        <taxon>Chaetomiaceae</taxon>
        <taxon>Trichocladium</taxon>
    </lineage>
</organism>
<comment type="subcellular location">
    <subcellularLocation>
        <location evidence="1">Nucleus</location>
    </subcellularLocation>
</comment>
<feature type="region of interest" description="Disordered" evidence="6">
    <location>
        <begin position="91"/>
        <end position="114"/>
    </location>
</feature>
<feature type="compositionally biased region" description="Low complexity" evidence="6">
    <location>
        <begin position="154"/>
        <end position="164"/>
    </location>
</feature>
<feature type="compositionally biased region" description="Polar residues" evidence="6">
    <location>
        <begin position="694"/>
        <end position="718"/>
    </location>
</feature>
<dbReference type="PANTHER" id="PTHR47338">
    <property type="entry name" value="ZN(II)2CYS6 TRANSCRIPTION FACTOR (EUROFUNG)-RELATED"/>
    <property type="match status" value="1"/>
</dbReference>
<dbReference type="AlphaFoldDB" id="A0AAN6UHB2"/>
<feature type="region of interest" description="Disordered" evidence="6">
    <location>
        <begin position="754"/>
        <end position="789"/>
    </location>
</feature>
<keyword evidence="3" id="KW-0805">Transcription regulation</keyword>
<protein>
    <recommendedName>
        <fullName evidence="7">Xylanolytic transcriptional activator regulatory domain-containing protein</fullName>
    </recommendedName>
</protein>
<dbReference type="CDD" id="cd12148">
    <property type="entry name" value="fungal_TF_MHR"/>
    <property type="match status" value="1"/>
</dbReference>
<reference evidence="8" key="1">
    <citation type="journal article" date="2023" name="Mol. Phylogenet. Evol.">
        <title>Genome-scale phylogeny and comparative genomics of the fungal order Sordariales.</title>
        <authorList>
            <person name="Hensen N."/>
            <person name="Bonometti L."/>
            <person name="Westerberg I."/>
            <person name="Brannstrom I.O."/>
            <person name="Guillou S."/>
            <person name="Cros-Aarteil S."/>
            <person name="Calhoun S."/>
            <person name="Haridas S."/>
            <person name="Kuo A."/>
            <person name="Mondo S."/>
            <person name="Pangilinan J."/>
            <person name="Riley R."/>
            <person name="LaButti K."/>
            <person name="Andreopoulos B."/>
            <person name="Lipzen A."/>
            <person name="Chen C."/>
            <person name="Yan M."/>
            <person name="Daum C."/>
            <person name="Ng V."/>
            <person name="Clum A."/>
            <person name="Steindorff A."/>
            <person name="Ohm R.A."/>
            <person name="Martin F."/>
            <person name="Silar P."/>
            <person name="Natvig D.O."/>
            <person name="Lalanne C."/>
            <person name="Gautier V."/>
            <person name="Ament-Velasquez S.L."/>
            <person name="Kruys A."/>
            <person name="Hutchinson M.I."/>
            <person name="Powell A.J."/>
            <person name="Barry K."/>
            <person name="Miller A.N."/>
            <person name="Grigoriev I.V."/>
            <person name="Debuchy R."/>
            <person name="Gladieux P."/>
            <person name="Hiltunen Thoren M."/>
            <person name="Johannesson H."/>
        </authorList>
    </citation>
    <scope>NUCLEOTIDE SEQUENCE</scope>
    <source>
        <strain evidence="8">CBS 123565</strain>
    </source>
</reference>
<dbReference type="GO" id="GO:0008270">
    <property type="term" value="F:zinc ion binding"/>
    <property type="evidence" value="ECO:0007669"/>
    <property type="project" value="InterPro"/>
</dbReference>
<feature type="region of interest" description="Disordered" evidence="6">
    <location>
        <begin position="144"/>
        <end position="168"/>
    </location>
</feature>
<dbReference type="PANTHER" id="PTHR47338:SF5">
    <property type="entry name" value="ZN(II)2CYS6 TRANSCRIPTION FACTOR (EUROFUNG)"/>
    <property type="match status" value="1"/>
</dbReference>
<feature type="domain" description="Xylanolytic transcriptional activator regulatory" evidence="7">
    <location>
        <begin position="355"/>
        <end position="432"/>
    </location>
</feature>
<feature type="region of interest" description="Disordered" evidence="6">
    <location>
        <begin position="621"/>
        <end position="741"/>
    </location>
</feature>
<reference evidence="8" key="2">
    <citation type="submission" date="2023-05" db="EMBL/GenBank/DDBJ databases">
        <authorList>
            <consortium name="Lawrence Berkeley National Laboratory"/>
            <person name="Steindorff A."/>
            <person name="Hensen N."/>
            <person name="Bonometti L."/>
            <person name="Westerberg I."/>
            <person name="Brannstrom I.O."/>
            <person name="Guillou S."/>
            <person name="Cros-Aarteil S."/>
            <person name="Calhoun S."/>
            <person name="Haridas S."/>
            <person name="Kuo A."/>
            <person name="Mondo S."/>
            <person name="Pangilinan J."/>
            <person name="Riley R."/>
            <person name="Labutti K."/>
            <person name="Andreopoulos B."/>
            <person name="Lipzen A."/>
            <person name="Chen C."/>
            <person name="Yanf M."/>
            <person name="Daum C."/>
            <person name="Ng V."/>
            <person name="Clum A."/>
            <person name="Ohm R."/>
            <person name="Martin F."/>
            <person name="Silar P."/>
            <person name="Natvig D."/>
            <person name="Lalanne C."/>
            <person name="Gautier V."/>
            <person name="Ament-Velasquez S.L."/>
            <person name="Kruys A."/>
            <person name="Hutchinson M.I."/>
            <person name="Powell A.J."/>
            <person name="Barry K."/>
            <person name="Miller A.N."/>
            <person name="Grigoriev I.V."/>
            <person name="Debuchy R."/>
            <person name="Gladieux P."/>
            <person name="Thoren M.H."/>
            <person name="Johannesson H."/>
        </authorList>
    </citation>
    <scope>NUCLEOTIDE SEQUENCE</scope>
    <source>
        <strain evidence="8">CBS 123565</strain>
    </source>
</reference>
<gene>
    <name evidence="8" type="ORF">BT67DRAFT_384642</name>
</gene>
<keyword evidence="9" id="KW-1185">Reference proteome</keyword>
<dbReference type="EMBL" id="MU853416">
    <property type="protein sequence ID" value="KAK4132719.1"/>
    <property type="molecule type" value="Genomic_DNA"/>
</dbReference>
<sequence>MSSSKPGTIPQVRFVGHDSSGLPVKRKQVHQACLPCRKRKKRCHHPADPGDEDVHARSGGDGCSLAHSPVSDRDASDAAAQLLRFFHHVSDRSSVSSNDDGQQQPRRHIGLAPPFLGDINPESILVEATMAPATRLKVATADEPMDGRMPGLLSPASPQQSDPSPGRDRELVIADSAREIEEVLGPFFSIPCNDGTRSTIQAHGIAQFAALAQTIVNRGLADKIMPSEAEWRAMRDLYLAKIHPIFPILERTTLMDLPKQIDLRELIKAAVCLAAATDPEVHNLLTFRRMSRQIQPETRTIVPFDEYSSAMASFINKRLTELQERKELPLIDQIRVMTLTCFYWQPAHPSERFEPMRLFGQLVSLVHTHGIHLELLSRTHVHSQLDAGACGSRVFSCLYALDRLLSSCAGRPVMFHNVDLIRIPRPDKHDPPTFRLFMSLILLLDQVIEMYRPSPKISCVDVPVFERLAIEAEAQNEPEGVLASLEVLYHAICVLSVRMSRDRFRTAPDCDAVPGPRYQHLPPNGMNARRSHSADRILDVIRDYKLSPMPFVPYALTLSLSVAYRKWRFSQLPMFRIRGGADFKRVLAVLQDMGQIWSSARVNSRLGKAVMLKLDRNEILGSRRGTDGAGEGSRATSNRRAHPGVLREHGNQRSPLRMGPQDDAQLTRATTPPGAPSSPRTPVEPTDDREYESAVNNTPLVRSPPFQESNPPRTTSSLAERPPTIPLTWTTPWSNGLPPTSDSSNLAWALHHTEPIPGTKSHPPPAEQPFIPPGRDDHGEPGDAIPLPGDARCPLNAMDGTLPVEGLDAFLADDDALFRSWDPRFAQSVDFSFSSILDPGNPFAWPEYCNSGA</sequence>